<dbReference type="OrthoDB" id="6129702at2759"/>
<dbReference type="AlphaFoldDB" id="A0A914A0H1"/>
<feature type="compositionally biased region" description="Basic and acidic residues" evidence="1">
    <location>
        <begin position="308"/>
        <end position="325"/>
    </location>
</feature>
<evidence type="ECO:0000313" key="2">
    <source>
        <dbReference type="EnsemblMetazoa" id="XP_038056826.1"/>
    </source>
</evidence>
<keyword evidence="3" id="KW-1185">Reference proteome</keyword>
<sequence>MAEVAERRRAVITTLFKEYDRDGAGELTPIQLQCMHANLRQGGVSLAQVQAAMSYCCLTDDACEPSELFATLQELDRRYFLLQDFRWEFALLDRLQQDLITEDQARFMFEAVHGQLFSKHHWEKFLKSRSVPGTGVSFAEIEVDLCNIPSREDMAYEEMEEQRQKGERARQIEEKKQAEEQARLKRLAKMEAQRLNKEDDVKKKKAVEKKKEEEMMQEREEEQRRKLEEARGKKEAEERDREDEDKRRRMKLDEEKERERQRELEIIEVQQALEAQKEVERKARELQEQEKKEQEKAKNAEEEAELAAAKEKEAEEEARKAKEAIKNASDAAAKKAAEEAERAAREKLKRERNERIRKDLKVAIKQKDRKLLDKSVAEFKKAKLADTDGDLHKAERILTQFKAKDDLVRAMEHRNLEELEQAINFVKKNSLEAHMPQEMVRANKMLLGLKRLKRLKDEILNLKQSTVAEIRSYNKPPRAVHMVMIGTYLLLGNKESTLKDWKGMQALVGKTGKEGLKRRVLQCDPTKVPVATAERAKHLLKEFDLEQVRDVSAGAAVFYAWTSATIEEVEDIVRQKEEGLEPTTHHGGPKTLKHELQSGTLTITI</sequence>
<dbReference type="OMA" id="IMITMYL"/>
<feature type="compositionally biased region" description="Basic and acidic residues" evidence="1">
    <location>
        <begin position="277"/>
        <end position="301"/>
    </location>
</feature>
<dbReference type="InterPro" id="IPR011992">
    <property type="entry name" value="EF-hand-dom_pair"/>
</dbReference>
<evidence type="ECO:0008006" key="4">
    <source>
        <dbReference type="Google" id="ProtNLM"/>
    </source>
</evidence>
<organism evidence="2 3">
    <name type="scientific">Patiria miniata</name>
    <name type="common">Bat star</name>
    <name type="synonym">Asterina miniata</name>
    <dbReference type="NCBI Taxonomy" id="46514"/>
    <lineage>
        <taxon>Eukaryota</taxon>
        <taxon>Metazoa</taxon>
        <taxon>Echinodermata</taxon>
        <taxon>Eleutherozoa</taxon>
        <taxon>Asterozoa</taxon>
        <taxon>Asteroidea</taxon>
        <taxon>Valvatacea</taxon>
        <taxon>Valvatida</taxon>
        <taxon>Asterinidae</taxon>
        <taxon>Patiria</taxon>
    </lineage>
</organism>
<dbReference type="Gene3D" id="1.20.920.20">
    <property type="match status" value="1"/>
</dbReference>
<dbReference type="SUPFAM" id="SSF47473">
    <property type="entry name" value="EF-hand"/>
    <property type="match status" value="1"/>
</dbReference>
<dbReference type="EnsemblMetazoa" id="XM_038200898.1">
    <property type="protein sequence ID" value="XP_038056826.1"/>
    <property type="gene ID" value="LOC119728600"/>
</dbReference>
<feature type="compositionally biased region" description="Basic and acidic residues" evidence="1">
    <location>
        <begin position="161"/>
        <end position="202"/>
    </location>
</feature>
<feature type="region of interest" description="Disordered" evidence="1">
    <location>
        <begin position="277"/>
        <end position="329"/>
    </location>
</feature>
<protein>
    <recommendedName>
        <fullName evidence="4">EF-hand domain-containing protein</fullName>
    </recommendedName>
</protein>
<dbReference type="RefSeq" id="XP_038056826.1">
    <property type="nucleotide sequence ID" value="XM_038200898.1"/>
</dbReference>
<evidence type="ECO:0000313" key="3">
    <source>
        <dbReference type="Proteomes" id="UP000887568"/>
    </source>
</evidence>
<reference evidence="2" key="1">
    <citation type="submission" date="2022-11" db="UniProtKB">
        <authorList>
            <consortium name="EnsemblMetazoa"/>
        </authorList>
    </citation>
    <scope>IDENTIFICATION</scope>
</reference>
<name>A0A914A0H1_PATMI</name>
<evidence type="ECO:0000256" key="1">
    <source>
        <dbReference type="SAM" id="MobiDB-lite"/>
    </source>
</evidence>
<accession>A0A914A0H1</accession>
<dbReference type="GeneID" id="119728600"/>
<feature type="compositionally biased region" description="Basic and acidic residues" evidence="1">
    <location>
        <begin position="209"/>
        <end position="264"/>
    </location>
</feature>
<feature type="region of interest" description="Disordered" evidence="1">
    <location>
        <begin position="156"/>
        <end position="264"/>
    </location>
</feature>
<proteinExistence type="predicted"/>
<dbReference type="Proteomes" id="UP000887568">
    <property type="component" value="Unplaced"/>
</dbReference>